<evidence type="ECO:0000256" key="2">
    <source>
        <dbReference type="PROSITE-ProRule" id="PRU00335"/>
    </source>
</evidence>
<evidence type="ECO:0000259" key="3">
    <source>
        <dbReference type="PROSITE" id="PS50977"/>
    </source>
</evidence>
<organism evidence="4 5">
    <name type="scientific">Nocardioides daeguensis</name>
    <dbReference type="NCBI Taxonomy" id="908359"/>
    <lineage>
        <taxon>Bacteria</taxon>
        <taxon>Bacillati</taxon>
        <taxon>Actinomycetota</taxon>
        <taxon>Actinomycetes</taxon>
        <taxon>Propionibacteriales</taxon>
        <taxon>Nocardioidaceae</taxon>
        <taxon>Nocardioides</taxon>
    </lineage>
</organism>
<feature type="domain" description="HTH tetR-type" evidence="3">
    <location>
        <begin position="11"/>
        <end position="71"/>
    </location>
</feature>
<evidence type="ECO:0000313" key="4">
    <source>
        <dbReference type="EMBL" id="GAA3548079.1"/>
    </source>
</evidence>
<comment type="caution">
    <text evidence="4">The sequence shown here is derived from an EMBL/GenBank/DDBJ whole genome shotgun (WGS) entry which is preliminary data.</text>
</comment>
<reference evidence="5" key="1">
    <citation type="journal article" date="2019" name="Int. J. Syst. Evol. Microbiol.">
        <title>The Global Catalogue of Microorganisms (GCM) 10K type strain sequencing project: providing services to taxonomists for standard genome sequencing and annotation.</title>
        <authorList>
            <consortium name="The Broad Institute Genomics Platform"/>
            <consortium name="The Broad Institute Genome Sequencing Center for Infectious Disease"/>
            <person name="Wu L."/>
            <person name="Ma J."/>
        </authorList>
    </citation>
    <scope>NUCLEOTIDE SEQUENCE [LARGE SCALE GENOMIC DNA]</scope>
    <source>
        <strain evidence="5">JCM 17460</strain>
    </source>
</reference>
<dbReference type="PANTHER" id="PTHR30055">
    <property type="entry name" value="HTH-TYPE TRANSCRIPTIONAL REGULATOR RUTR"/>
    <property type="match status" value="1"/>
</dbReference>
<proteinExistence type="predicted"/>
<gene>
    <name evidence="4" type="ORF">GCM10022263_38890</name>
</gene>
<dbReference type="InterPro" id="IPR001647">
    <property type="entry name" value="HTH_TetR"/>
</dbReference>
<keyword evidence="5" id="KW-1185">Reference proteome</keyword>
<dbReference type="InterPro" id="IPR023772">
    <property type="entry name" value="DNA-bd_HTH_TetR-type_CS"/>
</dbReference>
<dbReference type="EMBL" id="BAABBB010000023">
    <property type="protein sequence ID" value="GAA3548079.1"/>
    <property type="molecule type" value="Genomic_DNA"/>
</dbReference>
<dbReference type="PROSITE" id="PS50977">
    <property type="entry name" value="HTH_TETR_2"/>
    <property type="match status" value="1"/>
</dbReference>
<protein>
    <submittedName>
        <fullName evidence="4">TetR/AcrR family transcriptional regulator</fullName>
    </submittedName>
</protein>
<sequence>MPTGTWERLAEARRAAVLAAAEREFAERGFSQGSLNVIAREAGVSKGSLFQYFEDKVDLFVHVAGLASARIRENMQAAAFELPWDSDFFGSLRRLGAAWVRYFYAHPVDLGLTAAANLEPDRSARPAVRAAAAEQYELMLRPLIRLAAETGQLVPDADEDALLAHLILMLPHLALAPHVAGLDSVLGLDGAEVEDAIAGADRMLRALEAAYARR</sequence>
<dbReference type="PANTHER" id="PTHR30055:SF226">
    <property type="entry name" value="HTH-TYPE TRANSCRIPTIONAL REGULATOR PKSA"/>
    <property type="match status" value="1"/>
</dbReference>
<evidence type="ECO:0000256" key="1">
    <source>
        <dbReference type="ARBA" id="ARBA00023125"/>
    </source>
</evidence>
<dbReference type="Pfam" id="PF00440">
    <property type="entry name" value="TetR_N"/>
    <property type="match status" value="1"/>
</dbReference>
<dbReference type="InterPro" id="IPR050109">
    <property type="entry name" value="HTH-type_TetR-like_transc_reg"/>
</dbReference>
<evidence type="ECO:0000313" key="5">
    <source>
        <dbReference type="Proteomes" id="UP001500301"/>
    </source>
</evidence>
<dbReference type="PROSITE" id="PS01081">
    <property type="entry name" value="HTH_TETR_1"/>
    <property type="match status" value="1"/>
</dbReference>
<feature type="DNA-binding region" description="H-T-H motif" evidence="2">
    <location>
        <begin position="34"/>
        <end position="53"/>
    </location>
</feature>
<dbReference type="Proteomes" id="UP001500301">
    <property type="component" value="Unassembled WGS sequence"/>
</dbReference>
<accession>A0ABP6W9F4</accession>
<keyword evidence="1 2" id="KW-0238">DNA-binding</keyword>
<name>A0ABP6W9F4_9ACTN</name>
<dbReference type="RefSeq" id="WP_218236894.1">
    <property type="nucleotide sequence ID" value="NZ_BAABBB010000023.1"/>
</dbReference>